<evidence type="ECO:0000256" key="1">
    <source>
        <dbReference type="SAM" id="MobiDB-lite"/>
    </source>
</evidence>
<protein>
    <submittedName>
        <fullName evidence="2">Uncharacterized protein</fullName>
    </submittedName>
</protein>
<dbReference type="AlphaFoldDB" id="A0A834Z1M9"/>
<proteinExistence type="predicted"/>
<comment type="caution">
    <text evidence="2">The sequence shown here is derived from an EMBL/GenBank/DDBJ whole genome shotgun (WGS) entry which is preliminary data.</text>
</comment>
<dbReference type="Proteomes" id="UP000655225">
    <property type="component" value="Unassembled WGS sequence"/>
</dbReference>
<dbReference type="OrthoDB" id="10071381at2759"/>
<feature type="compositionally biased region" description="Polar residues" evidence="1">
    <location>
        <begin position="246"/>
        <end position="260"/>
    </location>
</feature>
<dbReference type="EMBL" id="JABCRI010000013">
    <property type="protein sequence ID" value="KAF8395676.1"/>
    <property type="molecule type" value="Genomic_DNA"/>
</dbReference>
<name>A0A834Z1M9_TETSI</name>
<evidence type="ECO:0000313" key="2">
    <source>
        <dbReference type="EMBL" id="KAF8395676.1"/>
    </source>
</evidence>
<feature type="region of interest" description="Disordered" evidence="1">
    <location>
        <begin position="242"/>
        <end position="296"/>
    </location>
</feature>
<organism evidence="2 3">
    <name type="scientific">Tetracentron sinense</name>
    <name type="common">Spur-leaf</name>
    <dbReference type="NCBI Taxonomy" id="13715"/>
    <lineage>
        <taxon>Eukaryota</taxon>
        <taxon>Viridiplantae</taxon>
        <taxon>Streptophyta</taxon>
        <taxon>Embryophyta</taxon>
        <taxon>Tracheophyta</taxon>
        <taxon>Spermatophyta</taxon>
        <taxon>Magnoliopsida</taxon>
        <taxon>Trochodendrales</taxon>
        <taxon>Trochodendraceae</taxon>
        <taxon>Tetracentron</taxon>
    </lineage>
</organism>
<sequence>MTPLTNMDIDEDQNNERTVKMSEFMSANGSGDQIEGTSANQIADLMECVQAPSTPGLAGEANPANVQEFPALNRTKITSLPDSVEVLMPDVTRNLESEDHNSTELVAKENLGNHSSKPDLHYGDTNAVDCSLLSDKSSDTVLHMPTGGNASLSDGLQIKQVKQQDESPSIAETVYPMSADTARSVSSPTSVLAEQLKPISPVSECSDRIMAASDGQEKVEIISNKESSLPSIDQTQTVYVEPQGIPSDTTAASPGSSYHVSTLEEPCSKPLSTIESIPTKSNLTSHSQPISEDMSE</sequence>
<feature type="compositionally biased region" description="Polar residues" evidence="1">
    <location>
        <begin position="270"/>
        <end position="290"/>
    </location>
</feature>
<gene>
    <name evidence="2" type="ORF">HHK36_019626</name>
</gene>
<keyword evidence="3" id="KW-1185">Reference proteome</keyword>
<accession>A0A834Z1M9</accession>
<evidence type="ECO:0000313" key="3">
    <source>
        <dbReference type="Proteomes" id="UP000655225"/>
    </source>
</evidence>
<reference evidence="2 3" key="1">
    <citation type="submission" date="2020-04" db="EMBL/GenBank/DDBJ databases">
        <title>Plant Genome Project.</title>
        <authorList>
            <person name="Zhang R.-G."/>
        </authorList>
    </citation>
    <scope>NUCLEOTIDE SEQUENCE [LARGE SCALE GENOMIC DNA]</scope>
    <source>
        <strain evidence="2">YNK0</strain>
        <tissue evidence="2">Leaf</tissue>
    </source>
</reference>